<dbReference type="AlphaFoldDB" id="A0A836BN28"/>
<organism evidence="2 3">
    <name type="scientific">Edaphochlamys debaryana</name>
    <dbReference type="NCBI Taxonomy" id="47281"/>
    <lineage>
        <taxon>Eukaryota</taxon>
        <taxon>Viridiplantae</taxon>
        <taxon>Chlorophyta</taxon>
        <taxon>core chlorophytes</taxon>
        <taxon>Chlorophyceae</taxon>
        <taxon>CS clade</taxon>
        <taxon>Chlamydomonadales</taxon>
        <taxon>Chlamydomonadales incertae sedis</taxon>
        <taxon>Edaphochlamys</taxon>
    </lineage>
</organism>
<protein>
    <submittedName>
        <fullName evidence="2">Uncharacterized protein</fullName>
    </submittedName>
</protein>
<evidence type="ECO:0000313" key="3">
    <source>
        <dbReference type="Proteomes" id="UP000612055"/>
    </source>
</evidence>
<feature type="transmembrane region" description="Helical" evidence="1">
    <location>
        <begin position="116"/>
        <end position="139"/>
    </location>
</feature>
<keyword evidence="1" id="KW-1133">Transmembrane helix</keyword>
<accession>A0A836BN28</accession>
<keyword evidence="3" id="KW-1185">Reference proteome</keyword>
<keyword evidence="1" id="KW-0472">Membrane</keyword>
<reference evidence="2" key="1">
    <citation type="journal article" date="2020" name="bioRxiv">
        <title>Comparative genomics of Chlamydomonas.</title>
        <authorList>
            <person name="Craig R.J."/>
            <person name="Hasan A.R."/>
            <person name="Ness R.W."/>
            <person name="Keightley P.D."/>
        </authorList>
    </citation>
    <scope>NUCLEOTIDE SEQUENCE</scope>
    <source>
        <strain evidence="2">CCAP 11/70</strain>
    </source>
</reference>
<gene>
    <name evidence="2" type="ORF">HYH03_018291</name>
</gene>
<keyword evidence="1" id="KW-0812">Transmembrane</keyword>
<dbReference type="Proteomes" id="UP000612055">
    <property type="component" value="Unassembled WGS sequence"/>
</dbReference>
<sequence>MDAERSRVDRCGNLVAMLVAPSELAVLDGHVTAEALGRAIDTVPKTEVQAAIGEVLESLERRIEADPGPTVDRILDMAELAARKHLFQKLLLMFLVVGVPPKQLRGLDPGVMLGGLMLLAATPVPVVAAVAALLAPLAAAVRTGKASGSAEQHSRQVA</sequence>
<comment type="caution">
    <text evidence="2">The sequence shown here is derived from an EMBL/GenBank/DDBJ whole genome shotgun (WGS) entry which is preliminary data.</text>
</comment>
<name>A0A836BN28_9CHLO</name>
<proteinExistence type="predicted"/>
<evidence type="ECO:0000256" key="1">
    <source>
        <dbReference type="SAM" id="Phobius"/>
    </source>
</evidence>
<dbReference type="EMBL" id="JAEHOE010000201">
    <property type="protein sequence ID" value="KAG2482801.1"/>
    <property type="molecule type" value="Genomic_DNA"/>
</dbReference>
<evidence type="ECO:0000313" key="2">
    <source>
        <dbReference type="EMBL" id="KAG2482801.1"/>
    </source>
</evidence>